<comment type="similarity">
    <text evidence="1">Belongs to the STXBP/unc-18/SEC1 family.</text>
</comment>
<dbReference type="GeneID" id="90073647"/>
<dbReference type="Pfam" id="PF00995">
    <property type="entry name" value="Sec1"/>
    <property type="match status" value="1"/>
</dbReference>
<dbReference type="InterPro" id="IPR027482">
    <property type="entry name" value="Sec1-like_dom2"/>
</dbReference>
<dbReference type="SUPFAM" id="SSF56815">
    <property type="entry name" value="Sec1/munc18-like (SM) proteins"/>
    <property type="match status" value="1"/>
</dbReference>
<evidence type="ECO:0000313" key="3">
    <source>
        <dbReference type="Proteomes" id="UP001360560"/>
    </source>
</evidence>
<reference evidence="2 3" key="1">
    <citation type="journal article" date="2023" name="Elife">
        <title>Identification of key yeast species and microbe-microbe interactions impacting larval growth of Drosophila in the wild.</title>
        <authorList>
            <person name="Mure A."/>
            <person name="Sugiura Y."/>
            <person name="Maeda R."/>
            <person name="Honda K."/>
            <person name="Sakurai N."/>
            <person name="Takahashi Y."/>
            <person name="Watada M."/>
            <person name="Katoh T."/>
            <person name="Gotoh A."/>
            <person name="Gotoh Y."/>
            <person name="Taniguchi I."/>
            <person name="Nakamura K."/>
            <person name="Hayashi T."/>
            <person name="Katayama T."/>
            <person name="Uemura T."/>
            <person name="Hattori Y."/>
        </authorList>
    </citation>
    <scope>NUCLEOTIDE SEQUENCE [LARGE SCALE GENOMIC DNA]</scope>
    <source>
        <strain evidence="2 3">SC-9</strain>
    </source>
</reference>
<keyword evidence="3" id="KW-1185">Reference proteome</keyword>
<protein>
    <submittedName>
        <fullName evidence="2">Vps45 protein</fullName>
    </submittedName>
</protein>
<name>A0AAV5QNC9_9ASCO</name>
<accession>A0AAV5QNC9</accession>
<evidence type="ECO:0000313" key="2">
    <source>
        <dbReference type="EMBL" id="GMM35668.1"/>
    </source>
</evidence>
<dbReference type="RefSeq" id="XP_064852668.1">
    <property type="nucleotide sequence ID" value="XM_064996596.1"/>
</dbReference>
<dbReference type="GO" id="GO:0016192">
    <property type="term" value="P:vesicle-mediated transport"/>
    <property type="evidence" value="ECO:0007669"/>
    <property type="project" value="InterPro"/>
</dbReference>
<dbReference type="Proteomes" id="UP001360560">
    <property type="component" value="Unassembled WGS sequence"/>
</dbReference>
<gene>
    <name evidence="2" type="ORF">DASC09_029930</name>
</gene>
<dbReference type="InterPro" id="IPR036045">
    <property type="entry name" value="Sec1-like_sf"/>
</dbReference>
<dbReference type="AlphaFoldDB" id="A0AAV5QNC9"/>
<proteinExistence type="inferred from homology"/>
<comment type="caution">
    <text evidence="2">The sequence shown here is derived from an EMBL/GenBank/DDBJ whole genome shotgun (WGS) entry which is preliminary data.</text>
</comment>
<sequence>MDLLKIGHFYINHILSVSQSQQGNLPGNNINVLLLDDHTASIISIISSQSELLNNNIFLIDKLSNIANRDKLRHLNCIVFVGPSAQSINYLCDELKFPKYKRYNVFFSNFLKKSQLEKIAESDDLELISHIQEIFWDYLIVNSSLFQSRPLVSMNGGDDDSNALSLLSSSSSALSSNQLLSILLSLKMKPIIRFESNSKLALRTANEVFYELTNHNSNAFSIFNGFPKSDTKPLLLILDRKNDPLTPLLTPWTYQSMIHEYLGIDKNIVDLTQYMKTESPSTTTTTTTTKHDDDIELTKIILNVENDKFFAESMYLNFADLSDKISALVNVYKSKTNSSNSLNSLDDLKNFLQDYPEFKKLSHNVNKHITITTELNNKIGKNNLWEVSEVEQYLSVGGEHDFSQHAEDFNNVRSILVNGKFKKTNTGMFNIQENFKVKLVMVYALRYETYKQNQLSLLVDILKQQQVNATKIQLIDFVLKYAGYNKRLYNNNNNNNNNNNEETFSASLSSSTSQAPGFNFNNSTNVNTPTNSNLSIFTPSKNTNNLISSLKKLGDFSNPNKHGGNNDAIDDSFDYEDANNTSIYMQHRPRLLHILHNVLTKRLQGSSYPVLNPYSKNNNGNNNNGAAAVDSGINHINYSTSSIANEKFQDIVVHVIGGITYEESRVIGLLNEKYKAKGIRLVIGSNTIVSSDTFMQQLTGEMLKDSQKNDGRGLLGKNEKEDRLLNILNGGSLEQTGGGGGGGKDSFFGDNLL</sequence>
<dbReference type="InterPro" id="IPR001619">
    <property type="entry name" value="Sec1-like"/>
</dbReference>
<organism evidence="2 3">
    <name type="scientific">Saccharomycopsis crataegensis</name>
    <dbReference type="NCBI Taxonomy" id="43959"/>
    <lineage>
        <taxon>Eukaryota</taxon>
        <taxon>Fungi</taxon>
        <taxon>Dikarya</taxon>
        <taxon>Ascomycota</taxon>
        <taxon>Saccharomycotina</taxon>
        <taxon>Saccharomycetes</taxon>
        <taxon>Saccharomycopsidaceae</taxon>
        <taxon>Saccharomycopsis</taxon>
    </lineage>
</organism>
<evidence type="ECO:0000256" key="1">
    <source>
        <dbReference type="ARBA" id="ARBA00009884"/>
    </source>
</evidence>
<dbReference type="PIRSF" id="PIRSF005715">
    <property type="entry name" value="VPS45_Sec1"/>
    <property type="match status" value="1"/>
</dbReference>
<dbReference type="PANTHER" id="PTHR11679">
    <property type="entry name" value="VESICLE PROTEIN SORTING-ASSOCIATED"/>
    <property type="match status" value="1"/>
</dbReference>
<dbReference type="Gene3D" id="3.40.50.2060">
    <property type="match status" value="1"/>
</dbReference>
<dbReference type="EMBL" id="BTFZ01000010">
    <property type="protein sequence ID" value="GMM35668.1"/>
    <property type="molecule type" value="Genomic_DNA"/>
</dbReference>
<dbReference type="Gene3D" id="3.40.50.1910">
    <property type="match status" value="2"/>
</dbReference>
<dbReference type="InterPro" id="IPR043154">
    <property type="entry name" value="Sec-1-like_dom1"/>
</dbReference>